<keyword evidence="6" id="KW-1185">Reference proteome</keyword>
<gene>
    <name evidence="5" type="ORF">SAMN05444422_10465</name>
</gene>
<dbReference type="Pfam" id="PF12849">
    <property type="entry name" value="PBP_like_2"/>
    <property type="match status" value="1"/>
</dbReference>
<evidence type="ECO:0000259" key="4">
    <source>
        <dbReference type="Pfam" id="PF12849"/>
    </source>
</evidence>
<accession>A0A1I1G3P0</accession>
<protein>
    <submittedName>
        <fullName evidence="5">Phosphate ABC transporter substrate-binding protein, PhoT family</fullName>
    </submittedName>
</protein>
<reference evidence="6" key="1">
    <citation type="submission" date="2016-10" db="EMBL/GenBank/DDBJ databases">
        <authorList>
            <person name="Varghese N."/>
            <person name="Submissions S."/>
        </authorList>
    </citation>
    <scope>NUCLEOTIDE SEQUENCE [LARGE SCALE GENOMIC DNA]</scope>
    <source>
        <strain evidence="6">DSM 13078</strain>
    </source>
</reference>
<evidence type="ECO:0000313" key="6">
    <source>
        <dbReference type="Proteomes" id="UP000199161"/>
    </source>
</evidence>
<feature type="region of interest" description="Disordered" evidence="3">
    <location>
        <begin position="324"/>
        <end position="343"/>
    </location>
</feature>
<dbReference type="OrthoDB" id="53390at2157"/>
<feature type="region of interest" description="Disordered" evidence="3">
    <location>
        <begin position="34"/>
        <end position="61"/>
    </location>
</feature>
<dbReference type="InterPro" id="IPR024370">
    <property type="entry name" value="PBP_domain"/>
</dbReference>
<dbReference type="AlphaFoldDB" id="A0A1I1G3P0"/>
<dbReference type="GO" id="GO:0042301">
    <property type="term" value="F:phosphate ion binding"/>
    <property type="evidence" value="ECO:0007669"/>
    <property type="project" value="InterPro"/>
</dbReference>
<dbReference type="PANTHER" id="PTHR30570">
    <property type="entry name" value="PERIPLASMIC PHOSPHATE BINDING COMPONENT OF PHOSPHATE ABC TRANSPORTER"/>
    <property type="match status" value="1"/>
</dbReference>
<dbReference type="NCBIfam" id="TIGR02136">
    <property type="entry name" value="ptsS_2"/>
    <property type="match status" value="1"/>
</dbReference>
<dbReference type="PROSITE" id="PS51318">
    <property type="entry name" value="TAT"/>
    <property type="match status" value="1"/>
</dbReference>
<dbReference type="Proteomes" id="UP000199161">
    <property type="component" value="Unassembled WGS sequence"/>
</dbReference>
<dbReference type="SUPFAM" id="SSF53850">
    <property type="entry name" value="Periplasmic binding protein-like II"/>
    <property type="match status" value="1"/>
</dbReference>
<feature type="domain" description="PBP" evidence="4">
    <location>
        <begin position="57"/>
        <end position="306"/>
    </location>
</feature>
<evidence type="ECO:0000256" key="3">
    <source>
        <dbReference type="SAM" id="MobiDB-lite"/>
    </source>
</evidence>
<evidence type="ECO:0000256" key="1">
    <source>
        <dbReference type="ARBA" id="ARBA00022448"/>
    </source>
</evidence>
<evidence type="ECO:0000256" key="2">
    <source>
        <dbReference type="ARBA" id="ARBA00022729"/>
    </source>
</evidence>
<dbReference type="InterPro" id="IPR050811">
    <property type="entry name" value="Phosphate_ABC_transporter"/>
</dbReference>
<dbReference type="RefSeq" id="WP_089787355.1">
    <property type="nucleotide sequence ID" value="NZ_FOKW01000004.1"/>
</dbReference>
<keyword evidence="2" id="KW-0732">Signal</keyword>
<dbReference type="InterPro" id="IPR006311">
    <property type="entry name" value="TAT_signal"/>
</dbReference>
<organism evidence="5 6">
    <name type="scientific">Natronobacterium haloterrestre</name>
    <name type="common">Halobiforma haloterrestris</name>
    <dbReference type="NCBI Taxonomy" id="148448"/>
    <lineage>
        <taxon>Archaea</taxon>
        <taxon>Methanobacteriati</taxon>
        <taxon>Methanobacteriota</taxon>
        <taxon>Stenosarchaea group</taxon>
        <taxon>Halobacteria</taxon>
        <taxon>Halobacteriales</taxon>
        <taxon>Natrialbaceae</taxon>
        <taxon>Natronobacterium</taxon>
    </lineage>
</organism>
<keyword evidence="1" id="KW-0813">Transport</keyword>
<dbReference type="Gene3D" id="3.40.190.10">
    <property type="entry name" value="Periplasmic binding protein-like II"/>
    <property type="match status" value="2"/>
</dbReference>
<name>A0A1I1G3P0_NATHA</name>
<dbReference type="EMBL" id="FOKW01000004">
    <property type="protein sequence ID" value="SFC05932.1"/>
    <property type="molecule type" value="Genomic_DNA"/>
</dbReference>
<evidence type="ECO:0000313" key="5">
    <source>
        <dbReference type="EMBL" id="SFC05932.1"/>
    </source>
</evidence>
<dbReference type="PANTHER" id="PTHR30570:SF1">
    <property type="entry name" value="PHOSPHATE-BINDING PROTEIN PSTS"/>
    <property type="match status" value="1"/>
</dbReference>
<dbReference type="CDD" id="cd13654">
    <property type="entry name" value="PBP2_phosphate_like_2"/>
    <property type="match status" value="1"/>
</dbReference>
<dbReference type="InterPro" id="IPR011862">
    <property type="entry name" value="Phos-bd"/>
</dbReference>
<sequence length="343" mass="36905">MTDDTSQSGIGVSRRRFISAAGGAGAVALAGCTEEETGDGDGSGAETDTGSNGGGSGLSGEINIAGSSTVFPLMSAVAEEFEREHDDVSIDISSTGSGGGFENHFCPGNTDFNNASRPIKPEEEDHCAENGVEYIELVAATDALTVVINNDNDFATEMTVEELAQIWEADAAETWNDVRDEWPDEPIDRYGADETSGTYDYFVENVQGEDRGHTDDYQATEQDNTIVQGVQGNEYAIGYFGFAYYYQNPDTVTAVAIDNGNGPVEPNLETAASGEYSPLSRQIYTYPSISSLAEEHIAEFARYFVDQTDNEQLVAEEVGYVPATQDVKQEQEDKLEDAISQAQ</sequence>
<proteinExistence type="predicted"/>